<proteinExistence type="predicted"/>
<reference evidence="1" key="1">
    <citation type="submission" date="2014-09" db="EMBL/GenBank/DDBJ databases">
        <authorList>
            <person name="Magalhaes I.L.F."/>
            <person name="Oliveira U."/>
            <person name="Santos F.R."/>
            <person name="Vidigal T.H.D.A."/>
            <person name="Brescovit A.D."/>
            <person name="Santos A.J."/>
        </authorList>
    </citation>
    <scope>NUCLEOTIDE SEQUENCE</scope>
    <source>
        <tissue evidence="1">Shoot tissue taken approximately 20 cm above the soil surface</tissue>
    </source>
</reference>
<accession>A0A0A8Y0V1</accession>
<sequence length="15" mass="1917">MARARWCRRGDRRAR</sequence>
<protein>
    <submittedName>
        <fullName evidence="1">Uncharacterized protein</fullName>
    </submittedName>
</protein>
<evidence type="ECO:0000313" key="1">
    <source>
        <dbReference type="EMBL" id="JAD19621.1"/>
    </source>
</evidence>
<organism evidence="1">
    <name type="scientific">Arundo donax</name>
    <name type="common">Giant reed</name>
    <name type="synonym">Donax arundinaceus</name>
    <dbReference type="NCBI Taxonomy" id="35708"/>
    <lineage>
        <taxon>Eukaryota</taxon>
        <taxon>Viridiplantae</taxon>
        <taxon>Streptophyta</taxon>
        <taxon>Embryophyta</taxon>
        <taxon>Tracheophyta</taxon>
        <taxon>Spermatophyta</taxon>
        <taxon>Magnoliopsida</taxon>
        <taxon>Liliopsida</taxon>
        <taxon>Poales</taxon>
        <taxon>Poaceae</taxon>
        <taxon>PACMAD clade</taxon>
        <taxon>Arundinoideae</taxon>
        <taxon>Arundineae</taxon>
        <taxon>Arundo</taxon>
    </lineage>
</organism>
<dbReference type="EMBL" id="GBRH01278274">
    <property type="protein sequence ID" value="JAD19621.1"/>
    <property type="molecule type" value="Transcribed_RNA"/>
</dbReference>
<name>A0A0A8Y0V1_ARUDO</name>
<reference evidence="1" key="2">
    <citation type="journal article" date="2015" name="Data Brief">
        <title>Shoot transcriptome of the giant reed, Arundo donax.</title>
        <authorList>
            <person name="Barrero R.A."/>
            <person name="Guerrero F.D."/>
            <person name="Moolhuijzen P."/>
            <person name="Goolsby J.A."/>
            <person name="Tidwell J."/>
            <person name="Bellgard S.E."/>
            <person name="Bellgard M.I."/>
        </authorList>
    </citation>
    <scope>NUCLEOTIDE SEQUENCE</scope>
    <source>
        <tissue evidence="1">Shoot tissue taken approximately 20 cm above the soil surface</tissue>
    </source>
</reference>